<dbReference type="InterPro" id="IPR014381">
    <property type="entry name" value="Arch_Rpo5/euc_Rpb5"/>
</dbReference>
<protein>
    <recommendedName>
        <fullName evidence="2">RNA polymerase subunit H/Rpb5 C-terminal domain-containing protein</fullName>
    </recommendedName>
</protein>
<dbReference type="GO" id="GO:0005736">
    <property type="term" value="C:RNA polymerase I complex"/>
    <property type="evidence" value="ECO:0007669"/>
    <property type="project" value="TreeGrafter"/>
</dbReference>
<dbReference type="GO" id="GO:0003677">
    <property type="term" value="F:DNA binding"/>
    <property type="evidence" value="ECO:0007669"/>
    <property type="project" value="InterPro"/>
</dbReference>
<dbReference type="EMBL" id="MN740684">
    <property type="protein sequence ID" value="QHU07237.1"/>
    <property type="molecule type" value="Genomic_DNA"/>
</dbReference>
<dbReference type="GO" id="GO:0003899">
    <property type="term" value="F:DNA-directed RNA polymerase activity"/>
    <property type="evidence" value="ECO:0007669"/>
    <property type="project" value="InterPro"/>
</dbReference>
<feature type="domain" description="RNA polymerase subunit H/Rpb5 C-terminal" evidence="2">
    <location>
        <begin position="129"/>
        <end position="203"/>
    </location>
</feature>
<dbReference type="GO" id="GO:0006366">
    <property type="term" value="P:transcription by RNA polymerase II"/>
    <property type="evidence" value="ECO:0007669"/>
    <property type="project" value="TreeGrafter"/>
</dbReference>
<dbReference type="SUPFAM" id="SSF55287">
    <property type="entry name" value="RPB5-like RNA polymerase subunit"/>
    <property type="match status" value="1"/>
</dbReference>
<accession>A0A6C0JS15</accession>
<name>A0A6C0JS15_9ZZZZ</name>
<dbReference type="GO" id="GO:0042797">
    <property type="term" value="P:tRNA transcription by RNA polymerase III"/>
    <property type="evidence" value="ECO:0007669"/>
    <property type="project" value="TreeGrafter"/>
</dbReference>
<dbReference type="GO" id="GO:0005666">
    <property type="term" value="C:RNA polymerase III complex"/>
    <property type="evidence" value="ECO:0007669"/>
    <property type="project" value="TreeGrafter"/>
</dbReference>
<evidence type="ECO:0000256" key="1">
    <source>
        <dbReference type="ARBA" id="ARBA00023163"/>
    </source>
</evidence>
<evidence type="ECO:0000259" key="2">
    <source>
        <dbReference type="Pfam" id="PF01191"/>
    </source>
</evidence>
<dbReference type="Pfam" id="PF01191">
    <property type="entry name" value="RNA_pol_Rpb5_C"/>
    <property type="match status" value="1"/>
</dbReference>
<proteinExistence type="predicted"/>
<dbReference type="AlphaFoldDB" id="A0A6C0JS15"/>
<dbReference type="PANTHER" id="PTHR10535">
    <property type="entry name" value="DNA-DIRECTED RNA POLYMERASES I, II, AND III SUBUNIT RPABC1"/>
    <property type="match status" value="1"/>
</dbReference>
<keyword evidence="1" id="KW-0804">Transcription</keyword>
<evidence type="ECO:0000313" key="3">
    <source>
        <dbReference type="EMBL" id="QHU07237.1"/>
    </source>
</evidence>
<dbReference type="PANTHER" id="PTHR10535:SF0">
    <property type="entry name" value="DNA-DIRECTED RNA POLYMERASES I, II, AND III SUBUNIT RPABC1"/>
    <property type="match status" value="1"/>
</dbReference>
<dbReference type="GO" id="GO:0005665">
    <property type="term" value="C:RNA polymerase II, core complex"/>
    <property type="evidence" value="ECO:0007669"/>
    <property type="project" value="TreeGrafter"/>
</dbReference>
<dbReference type="InterPro" id="IPR000783">
    <property type="entry name" value="RNA_pol_subH/Rpb5_C"/>
</dbReference>
<reference evidence="3" key="1">
    <citation type="journal article" date="2020" name="Nature">
        <title>Giant virus diversity and host interactions through global metagenomics.</title>
        <authorList>
            <person name="Schulz F."/>
            <person name="Roux S."/>
            <person name="Paez-Espino D."/>
            <person name="Jungbluth S."/>
            <person name="Walsh D.A."/>
            <person name="Denef V.J."/>
            <person name="McMahon K.D."/>
            <person name="Konstantinidis K.T."/>
            <person name="Eloe-Fadrosh E.A."/>
            <person name="Kyrpides N.C."/>
            <person name="Woyke T."/>
        </authorList>
    </citation>
    <scope>NUCLEOTIDE SEQUENCE</scope>
    <source>
        <strain evidence="3">GVMAG-S-1040241-154</strain>
    </source>
</reference>
<dbReference type="GO" id="GO:0006362">
    <property type="term" value="P:transcription elongation by RNA polymerase I"/>
    <property type="evidence" value="ECO:0007669"/>
    <property type="project" value="TreeGrafter"/>
</dbReference>
<organism evidence="3">
    <name type="scientific">viral metagenome</name>
    <dbReference type="NCBI Taxonomy" id="1070528"/>
    <lineage>
        <taxon>unclassified sequences</taxon>
        <taxon>metagenomes</taxon>
        <taxon>organismal metagenomes</taxon>
    </lineage>
</organism>
<dbReference type="Gene3D" id="3.90.940.20">
    <property type="entry name" value="RPB5-like RNA polymerase subunit"/>
    <property type="match status" value="1"/>
</dbReference>
<dbReference type="InterPro" id="IPR035913">
    <property type="entry name" value="RPB5-like_sf"/>
</dbReference>
<sequence>MEIDTIISNIKEMLVERGDNIDEFEEHERDIEREDFYNDSRILEFHTSNTTIIFCMAKKLRKNILDELKSYSDNITKFITKYNNKKNIVLIFNNDVISAPILQQLNKYDKLLQKNEGMLQYFYTKQLLFNPTKHEYVPKHMKLTDQEEINKLSETYMIKSKLHLPLINHNDIIAKWLGLKQGDIVKIIRNNKNSGIYYYYRCCI</sequence>